<dbReference type="KEGG" id="mme:Marme_1846"/>
<dbReference type="EMBL" id="CP002583">
    <property type="protein sequence ID" value="ADZ91102.1"/>
    <property type="molecule type" value="Genomic_DNA"/>
</dbReference>
<evidence type="ECO:0008006" key="3">
    <source>
        <dbReference type="Google" id="ProtNLM"/>
    </source>
</evidence>
<reference evidence="1 2" key="1">
    <citation type="journal article" date="2012" name="Stand. Genomic Sci.">
        <title>Complete genome sequence of the melanogenic marine bacterium Marinomonas mediterranea type strain (MMB-1(T)).</title>
        <authorList>
            <person name="Lucas-Elio P."/>
            <person name="Goodwin L."/>
            <person name="Woyke T."/>
            <person name="Pitluck S."/>
            <person name="Nolan M."/>
            <person name="Kyrpides N.C."/>
            <person name="Detter J.C."/>
            <person name="Copeland A."/>
            <person name="Teshima H."/>
            <person name="Bruce D."/>
            <person name="Detter C."/>
            <person name="Tapia R."/>
            <person name="Han S."/>
            <person name="Land M.L."/>
            <person name="Ivanova N."/>
            <person name="Mikhailova N."/>
            <person name="Johnston A.W."/>
            <person name="Sanchez-Amat A."/>
        </authorList>
    </citation>
    <scope>NUCLEOTIDE SEQUENCE [LARGE SCALE GENOMIC DNA]</scope>
    <source>
        <strain evidence="2">ATCC 700492 / JCM 21426 / NBRC 103028 / MMB-1</strain>
    </source>
</reference>
<dbReference type="eggNOG" id="ENOG5033FSM">
    <property type="taxonomic scope" value="Bacteria"/>
</dbReference>
<dbReference type="OrthoDB" id="9802846at2"/>
<evidence type="ECO:0000313" key="2">
    <source>
        <dbReference type="Proteomes" id="UP000001062"/>
    </source>
</evidence>
<dbReference type="Proteomes" id="UP000001062">
    <property type="component" value="Chromosome"/>
</dbReference>
<dbReference type="STRING" id="717774.Marme_1846"/>
<dbReference type="AlphaFoldDB" id="F2K224"/>
<keyword evidence="2" id="KW-1185">Reference proteome</keyword>
<proteinExistence type="predicted"/>
<dbReference type="RefSeq" id="WP_013661007.1">
    <property type="nucleotide sequence ID" value="NC_015276.1"/>
</dbReference>
<organism evidence="1 2">
    <name type="scientific">Marinomonas mediterranea (strain ATCC 700492 / JCM 21426 / NBRC 103028 / MMB-1)</name>
    <dbReference type="NCBI Taxonomy" id="717774"/>
    <lineage>
        <taxon>Bacteria</taxon>
        <taxon>Pseudomonadati</taxon>
        <taxon>Pseudomonadota</taxon>
        <taxon>Gammaproteobacteria</taxon>
        <taxon>Oceanospirillales</taxon>
        <taxon>Oceanospirillaceae</taxon>
        <taxon>Marinomonas</taxon>
    </lineage>
</organism>
<dbReference type="PATRIC" id="fig|717774.3.peg.1901"/>
<dbReference type="HOGENOM" id="CLU_173282_0_0_6"/>
<name>F2K224_MARM1</name>
<accession>F2K224</accession>
<sequence>MDIDRKTGNEITDFDFLVSRITQVLTTPFGGRAKRPEFGSDVPKFLSANMSPGEAVRCQSAAIAAFYIPENGLSDFIPKRCLVKSGEIGFIFYIEGEWRGRLHTFEALVDVSS</sequence>
<dbReference type="SUPFAM" id="SSF160719">
    <property type="entry name" value="gpW/gp25-like"/>
    <property type="match status" value="1"/>
</dbReference>
<protein>
    <recommendedName>
        <fullName evidence="3">GPW/gp25 family protein</fullName>
    </recommendedName>
</protein>
<evidence type="ECO:0000313" key="1">
    <source>
        <dbReference type="EMBL" id="ADZ91102.1"/>
    </source>
</evidence>
<dbReference type="Gene3D" id="3.10.450.40">
    <property type="match status" value="1"/>
</dbReference>
<gene>
    <name evidence="1" type="ordered locus">Marme_1846</name>
</gene>